<dbReference type="RefSeq" id="WP_344690485.1">
    <property type="nucleotide sequence ID" value="NZ_BAAAVV010000011.1"/>
</dbReference>
<protein>
    <recommendedName>
        <fullName evidence="3">DUF4267 domain-containing protein</fullName>
    </recommendedName>
</protein>
<evidence type="ECO:0008006" key="3">
    <source>
        <dbReference type="Google" id="ProtNLM"/>
    </source>
</evidence>
<gene>
    <name evidence="1" type="ORF">GCM10010531_36800</name>
</gene>
<name>A0ABP6PIT8_9ACTN</name>
<keyword evidence="2" id="KW-1185">Reference proteome</keyword>
<evidence type="ECO:0000313" key="2">
    <source>
        <dbReference type="Proteomes" id="UP001499924"/>
    </source>
</evidence>
<dbReference type="EMBL" id="BAAAVV010000011">
    <property type="protein sequence ID" value="GAA3179416.1"/>
    <property type="molecule type" value="Genomic_DNA"/>
</dbReference>
<proteinExistence type="predicted"/>
<sequence length="117" mass="11966">MPALSRILGITTIAVGVLELAKPDLWAQPTGLGPPSPALRAWHHTLGARDVVSGLAMTFAPAGPALRAATLFRIVSDTTDAVAFGLNAPDAARKGKSVGAALGYAAINALSLRWAGR</sequence>
<evidence type="ECO:0000313" key="1">
    <source>
        <dbReference type="EMBL" id="GAA3179416.1"/>
    </source>
</evidence>
<accession>A0ABP6PIT8</accession>
<organism evidence="1 2">
    <name type="scientific">Blastococcus jejuensis</name>
    <dbReference type="NCBI Taxonomy" id="351224"/>
    <lineage>
        <taxon>Bacteria</taxon>
        <taxon>Bacillati</taxon>
        <taxon>Actinomycetota</taxon>
        <taxon>Actinomycetes</taxon>
        <taxon>Geodermatophilales</taxon>
        <taxon>Geodermatophilaceae</taxon>
        <taxon>Blastococcus</taxon>
    </lineage>
</organism>
<comment type="caution">
    <text evidence="1">The sequence shown here is derived from an EMBL/GenBank/DDBJ whole genome shotgun (WGS) entry which is preliminary data.</text>
</comment>
<dbReference type="Proteomes" id="UP001499924">
    <property type="component" value="Unassembled WGS sequence"/>
</dbReference>
<reference evidence="2" key="1">
    <citation type="journal article" date="2019" name="Int. J. Syst. Evol. Microbiol.">
        <title>The Global Catalogue of Microorganisms (GCM) 10K type strain sequencing project: providing services to taxonomists for standard genome sequencing and annotation.</title>
        <authorList>
            <consortium name="The Broad Institute Genomics Platform"/>
            <consortium name="The Broad Institute Genome Sequencing Center for Infectious Disease"/>
            <person name="Wu L."/>
            <person name="Ma J."/>
        </authorList>
    </citation>
    <scope>NUCLEOTIDE SEQUENCE [LARGE SCALE GENOMIC DNA]</scope>
    <source>
        <strain evidence="2">JCM 15614</strain>
    </source>
</reference>